<dbReference type="PANTHER" id="PTHR33371:SF4">
    <property type="entry name" value="INTERMEMBRANE PHOSPHOLIPID TRANSPORT SYSTEM BINDING PROTEIN MLAD"/>
    <property type="match status" value="1"/>
</dbReference>
<sequence length="483" mass="51448">MSTRSPGIARILLMVAFAGSCFGLLLFLWTAFGGPVPLKAQGYRVHVTFTEGAQLVTESDVRISGVPVGKVKSIGTDRRTGRSDVVLEIRPRFAPVPRDARATLRSKTLLGETYVELSPGSAGGPQVPDGGALAAGRVSETVDFDEVLRTFDAPTRQALQDGIQSSAGALRGRGRDLSAAIGTLSPFARDGGTLLRVLDDHDQAVRRLVRDTGVAVGALSERRGQLAGLLTDGDRLFAITDRRAASVRAAVRALPAFERQARTTIERVSRFQRRADPLVGRLAPVAQELSPTLTDLGRLAPDLRALFRDVDPLVDASRAGIPAVERTTDALRPALQQLEPLLRETNPAVEFVGRYPGELRSFFTNAGSSLQATSTGADGNRYGYLRLITPLKLENLAVQRRRTPTNRPNAYAQPGVFSGLATGLPVLEGRQCGRAATDVGGLGAVLALLGSSLSSAAPPCRQQAPFADADGTRRDVPRVPADR</sequence>
<feature type="domain" description="Mce/MlaD" evidence="2">
    <location>
        <begin position="41"/>
        <end position="120"/>
    </location>
</feature>
<proteinExistence type="predicted"/>
<evidence type="ECO:0000259" key="2">
    <source>
        <dbReference type="Pfam" id="PF02470"/>
    </source>
</evidence>
<dbReference type="InterPro" id="IPR052336">
    <property type="entry name" value="MlaD_Phospholipid_Transporter"/>
</dbReference>
<dbReference type="EMBL" id="CAFBMK010000049">
    <property type="protein sequence ID" value="CAB4909515.1"/>
    <property type="molecule type" value="Genomic_DNA"/>
</dbReference>
<protein>
    <submittedName>
        <fullName evidence="3">Unannotated protein</fullName>
    </submittedName>
</protein>
<evidence type="ECO:0000313" key="3">
    <source>
        <dbReference type="EMBL" id="CAB4909515.1"/>
    </source>
</evidence>
<dbReference type="InterPro" id="IPR003399">
    <property type="entry name" value="Mce/MlaD"/>
</dbReference>
<dbReference type="PANTHER" id="PTHR33371">
    <property type="entry name" value="INTERMEMBRANE PHOSPHOLIPID TRANSPORT SYSTEM BINDING PROTEIN MLAD-RELATED"/>
    <property type="match status" value="1"/>
</dbReference>
<dbReference type="GO" id="GO:0005548">
    <property type="term" value="F:phospholipid transporter activity"/>
    <property type="evidence" value="ECO:0007669"/>
    <property type="project" value="TreeGrafter"/>
</dbReference>
<organism evidence="3">
    <name type="scientific">freshwater metagenome</name>
    <dbReference type="NCBI Taxonomy" id="449393"/>
    <lineage>
        <taxon>unclassified sequences</taxon>
        <taxon>metagenomes</taxon>
        <taxon>ecological metagenomes</taxon>
    </lineage>
</organism>
<accession>A0A6J7GYA2</accession>
<dbReference type="PROSITE" id="PS51257">
    <property type="entry name" value="PROKAR_LIPOPROTEIN"/>
    <property type="match status" value="1"/>
</dbReference>
<feature type="region of interest" description="Disordered" evidence="1">
    <location>
        <begin position="460"/>
        <end position="483"/>
    </location>
</feature>
<feature type="compositionally biased region" description="Basic and acidic residues" evidence="1">
    <location>
        <begin position="470"/>
        <end position="483"/>
    </location>
</feature>
<name>A0A6J7GYA2_9ZZZZ</name>
<gene>
    <name evidence="3" type="ORF">UFOPK3564_01132</name>
</gene>
<evidence type="ECO:0000256" key="1">
    <source>
        <dbReference type="SAM" id="MobiDB-lite"/>
    </source>
</evidence>
<dbReference type="GO" id="GO:0005543">
    <property type="term" value="F:phospholipid binding"/>
    <property type="evidence" value="ECO:0007669"/>
    <property type="project" value="TreeGrafter"/>
</dbReference>
<reference evidence="3" key="1">
    <citation type="submission" date="2020-05" db="EMBL/GenBank/DDBJ databases">
        <authorList>
            <person name="Chiriac C."/>
            <person name="Salcher M."/>
            <person name="Ghai R."/>
            <person name="Kavagutti S V."/>
        </authorList>
    </citation>
    <scope>NUCLEOTIDE SEQUENCE</scope>
</reference>
<dbReference type="Pfam" id="PF02470">
    <property type="entry name" value="MlaD"/>
    <property type="match status" value="1"/>
</dbReference>
<dbReference type="AlphaFoldDB" id="A0A6J7GYA2"/>